<protein>
    <submittedName>
        <fullName evidence="1">Uncharacterized protein</fullName>
    </submittedName>
</protein>
<reference evidence="1 2" key="1">
    <citation type="journal article" date="2018" name="Evol. Lett.">
        <title>Horizontal gene cluster transfer increased hallucinogenic mushroom diversity.</title>
        <authorList>
            <person name="Reynolds H.T."/>
            <person name="Vijayakumar V."/>
            <person name="Gluck-Thaler E."/>
            <person name="Korotkin H.B."/>
            <person name="Matheny P.B."/>
            <person name="Slot J.C."/>
        </authorList>
    </citation>
    <scope>NUCLEOTIDE SEQUENCE [LARGE SCALE GENOMIC DNA]</scope>
    <source>
        <strain evidence="1 2">2629</strain>
    </source>
</reference>
<proteinExistence type="predicted"/>
<name>A0A409YN34_9AGAR</name>
<dbReference type="AlphaFoldDB" id="A0A409YN34"/>
<dbReference type="InParanoid" id="A0A409YN34"/>
<keyword evidence="2" id="KW-1185">Reference proteome</keyword>
<evidence type="ECO:0000313" key="1">
    <source>
        <dbReference type="EMBL" id="PPR04432.1"/>
    </source>
</evidence>
<dbReference type="EMBL" id="NHTK01000945">
    <property type="protein sequence ID" value="PPR04432.1"/>
    <property type="molecule type" value="Genomic_DNA"/>
</dbReference>
<accession>A0A409YN34</accession>
<evidence type="ECO:0000313" key="2">
    <source>
        <dbReference type="Proteomes" id="UP000284842"/>
    </source>
</evidence>
<comment type="caution">
    <text evidence="1">The sequence shown here is derived from an EMBL/GenBank/DDBJ whole genome shotgun (WGS) entry which is preliminary data.</text>
</comment>
<dbReference type="Proteomes" id="UP000284842">
    <property type="component" value="Unassembled WGS sequence"/>
</dbReference>
<sequence length="196" mass="23186">MRPLSVKLLFCDAQKRSHLGVYHEAIIPHAVLESLMTCFEQVLRYCDPLWSKEAMWERPSVTGNAITSLFDDLEALDCPSPEHMPLQLIHYLHHFTLLDADFIPGERRVVYELLQRARALRDRFILIYQLRSVRGYGWVAPGSHCLLFDYRGENVIWDPDDERISEYELLYGRYRAPTREEVFWPYEDCCRFKGGW</sequence>
<organism evidence="1 2">
    <name type="scientific">Panaeolus cyanescens</name>
    <dbReference type="NCBI Taxonomy" id="181874"/>
    <lineage>
        <taxon>Eukaryota</taxon>
        <taxon>Fungi</taxon>
        <taxon>Dikarya</taxon>
        <taxon>Basidiomycota</taxon>
        <taxon>Agaricomycotina</taxon>
        <taxon>Agaricomycetes</taxon>
        <taxon>Agaricomycetidae</taxon>
        <taxon>Agaricales</taxon>
        <taxon>Agaricineae</taxon>
        <taxon>Galeropsidaceae</taxon>
        <taxon>Panaeolus</taxon>
    </lineage>
</organism>
<gene>
    <name evidence="1" type="ORF">CVT24_013252</name>
</gene>